<dbReference type="GO" id="GO:0003677">
    <property type="term" value="F:DNA binding"/>
    <property type="evidence" value="ECO:0007669"/>
    <property type="project" value="InterPro"/>
</dbReference>
<sequence>MPVMSPPFGWRQRCPQSELEVHALGSPYIFFRDKPLHLSPRMLEILCVLALNPEGLTLEACHAILYGDEHVATATLKAELSHLRTLLDGRISARTYRLVGTVWVDFIALWAAIRQHQVAEARHLYRGELLPHSQSLEIKEWRACINAVMARQ</sequence>
<keyword evidence="3" id="KW-1185">Reference proteome</keyword>
<accession>A0A8B0SFM9</accession>
<reference evidence="2" key="2">
    <citation type="submission" date="2021-04" db="EMBL/GenBank/DDBJ databases">
        <title>Complete Genome and methylome analysis of Thiothrix fructosivorans ATCC 49748.</title>
        <authorList>
            <person name="Fomenkov A."/>
            <person name="Sun L."/>
            <person name="Vincze T."/>
            <person name="Grabovich M.Y."/>
            <person name="Roberts R.J."/>
        </authorList>
    </citation>
    <scope>NUCLEOTIDE SEQUENCE</scope>
    <source>
        <strain evidence="2">ATCC 49748</strain>
    </source>
</reference>
<evidence type="ECO:0000313" key="1">
    <source>
        <dbReference type="EMBL" id="MBO0614768.1"/>
    </source>
</evidence>
<proteinExistence type="predicted"/>
<dbReference type="AlphaFoldDB" id="A0A8B0SFM9"/>
<dbReference type="InterPro" id="IPR036388">
    <property type="entry name" value="WH-like_DNA-bd_sf"/>
</dbReference>
<dbReference type="InterPro" id="IPR016032">
    <property type="entry name" value="Sig_transdc_resp-reg_C-effctor"/>
</dbReference>
<dbReference type="GO" id="GO:0006355">
    <property type="term" value="P:regulation of DNA-templated transcription"/>
    <property type="evidence" value="ECO:0007669"/>
    <property type="project" value="InterPro"/>
</dbReference>
<dbReference type="Gene3D" id="1.10.10.10">
    <property type="entry name" value="Winged helix-like DNA-binding domain superfamily/Winged helix DNA-binding domain"/>
    <property type="match status" value="1"/>
</dbReference>
<dbReference type="SUPFAM" id="SSF46894">
    <property type="entry name" value="C-terminal effector domain of the bipartite response regulators"/>
    <property type="match status" value="1"/>
</dbReference>
<dbReference type="EMBL" id="JAFMPM010000008">
    <property type="protein sequence ID" value="MBO0614768.1"/>
    <property type="molecule type" value="Genomic_DNA"/>
</dbReference>
<name>A0A8B0SFM9_9GAMM</name>
<dbReference type="Proteomes" id="UP000664466">
    <property type="component" value="Unassembled WGS sequence"/>
</dbReference>
<evidence type="ECO:0000313" key="3">
    <source>
        <dbReference type="Proteomes" id="UP000664466"/>
    </source>
</evidence>
<gene>
    <name evidence="2" type="ORF">J1836_013255</name>
    <name evidence="1" type="ORF">J1836_17865</name>
</gene>
<dbReference type="EMBL" id="CP072748">
    <property type="protein sequence ID" value="QTX09585.1"/>
    <property type="molecule type" value="Genomic_DNA"/>
</dbReference>
<organism evidence="2">
    <name type="scientific">Thiothrix fructosivorans</name>
    <dbReference type="NCBI Taxonomy" id="111770"/>
    <lineage>
        <taxon>Bacteria</taxon>
        <taxon>Pseudomonadati</taxon>
        <taxon>Pseudomonadota</taxon>
        <taxon>Gammaproteobacteria</taxon>
        <taxon>Thiotrichales</taxon>
        <taxon>Thiotrichaceae</taxon>
        <taxon>Thiothrix</taxon>
    </lineage>
</organism>
<dbReference type="RefSeq" id="WP_207252470.1">
    <property type="nucleotide sequence ID" value="NZ_JAFMPM010000008.1"/>
</dbReference>
<reference evidence="1 3" key="1">
    <citation type="submission" date="2021-03" db="EMBL/GenBank/DDBJ databases">
        <title>Draft genome and methylome analysis of Thiotrix fructosivoruns ATCC 49748.</title>
        <authorList>
            <person name="Fomenkov A."/>
            <person name="Grabovich M.Y."/>
            <person name="Roberts R.J."/>
        </authorList>
    </citation>
    <scope>NUCLEOTIDE SEQUENCE [LARGE SCALE GENOMIC DNA]</scope>
    <source>
        <strain evidence="1 3">ATCC 49748</strain>
    </source>
</reference>
<evidence type="ECO:0000313" key="2">
    <source>
        <dbReference type="EMBL" id="QTX09585.1"/>
    </source>
</evidence>
<protein>
    <submittedName>
        <fullName evidence="2">Helix-turn-helix domain-containing protein</fullName>
    </submittedName>
</protein>